<dbReference type="PANTHER" id="PTHR15735:SF21">
    <property type="entry name" value="PROTEIN NERVOUS WRECK"/>
    <property type="match status" value="1"/>
</dbReference>
<name>A0ABR0S6F0_9HYPO</name>
<dbReference type="Proteomes" id="UP001338125">
    <property type="component" value="Unassembled WGS sequence"/>
</dbReference>
<comment type="caution">
    <text evidence="5">The sequence shown here is derived from an EMBL/GenBank/DDBJ whole genome shotgun (WGS) entry which is preliminary data.</text>
</comment>
<dbReference type="InterPro" id="IPR035800">
    <property type="entry name" value="Sla1_SH3_1"/>
</dbReference>
<evidence type="ECO:0000256" key="1">
    <source>
        <dbReference type="ARBA" id="ARBA00022443"/>
    </source>
</evidence>
<dbReference type="EMBL" id="JAVFKD010000016">
    <property type="protein sequence ID" value="KAK5987715.1"/>
    <property type="molecule type" value="Genomic_DNA"/>
</dbReference>
<organism evidence="5 6">
    <name type="scientific">Cladobotryum mycophilum</name>
    <dbReference type="NCBI Taxonomy" id="491253"/>
    <lineage>
        <taxon>Eukaryota</taxon>
        <taxon>Fungi</taxon>
        <taxon>Dikarya</taxon>
        <taxon>Ascomycota</taxon>
        <taxon>Pezizomycotina</taxon>
        <taxon>Sordariomycetes</taxon>
        <taxon>Hypocreomycetidae</taxon>
        <taxon>Hypocreales</taxon>
        <taxon>Hypocreaceae</taxon>
        <taxon>Cladobotryum</taxon>
    </lineage>
</organism>
<feature type="domain" description="SH3" evidence="4">
    <location>
        <begin position="70"/>
        <end position="127"/>
    </location>
</feature>
<proteinExistence type="predicted"/>
<sequence length="229" mass="25307">MGFLGVYRAIYDYTPQADNELAIHQGDLLYVLEKNGDDGWWRAKKKAGADDEDEPTGLVPNNYVHEAESVSRARAIYEYTRQTDEELSFSEDAVLDVFDASDPDWILVGLDGEYGFVPANYIEVQDMNTTEEPPSVAAPPTLPARPQSQHTIAESDSIPTKSEVPISPASAIASVMQSRETSQSARSPPNLPESLHHAKSPRFLTKNQSALQRCLHDPAPSLSQHTDLR</sequence>
<accession>A0ABR0S6F0</accession>
<dbReference type="SUPFAM" id="SSF50044">
    <property type="entry name" value="SH3-domain"/>
    <property type="match status" value="2"/>
</dbReference>
<evidence type="ECO:0000259" key="4">
    <source>
        <dbReference type="PROSITE" id="PS50002"/>
    </source>
</evidence>
<feature type="domain" description="SH3" evidence="4">
    <location>
        <begin position="2"/>
        <end position="69"/>
    </location>
</feature>
<evidence type="ECO:0000313" key="5">
    <source>
        <dbReference type="EMBL" id="KAK5987715.1"/>
    </source>
</evidence>
<dbReference type="Pfam" id="PF14604">
    <property type="entry name" value="SH3_9"/>
    <property type="match status" value="1"/>
</dbReference>
<evidence type="ECO:0000313" key="6">
    <source>
        <dbReference type="Proteomes" id="UP001338125"/>
    </source>
</evidence>
<dbReference type="CDD" id="cd11773">
    <property type="entry name" value="SH3_Sla1p_1"/>
    <property type="match status" value="1"/>
</dbReference>
<dbReference type="InterPro" id="IPR001452">
    <property type="entry name" value="SH3_domain"/>
</dbReference>
<evidence type="ECO:0000256" key="3">
    <source>
        <dbReference type="SAM" id="MobiDB-lite"/>
    </source>
</evidence>
<dbReference type="InterPro" id="IPR036028">
    <property type="entry name" value="SH3-like_dom_sf"/>
</dbReference>
<dbReference type="PROSITE" id="PS50002">
    <property type="entry name" value="SH3"/>
    <property type="match status" value="2"/>
</dbReference>
<dbReference type="PANTHER" id="PTHR15735">
    <property type="entry name" value="FCH AND DOUBLE SH3 DOMAINS PROTEIN"/>
    <property type="match status" value="1"/>
</dbReference>
<keyword evidence="6" id="KW-1185">Reference proteome</keyword>
<feature type="compositionally biased region" description="Polar residues" evidence="3">
    <location>
        <begin position="175"/>
        <end position="187"/>
    </location>
</feature>
<feature type="region of interest" description="Disordered" evidence="3">
    <location>
        <begin position="129"/>
        <end position="229"/>
    </location>
</feature>
<gene>
    <name evidence="5" type="ORF">PT974_11847</name>
</gene>
<dbReference type="SMART" id="SM00326">
    <property type="entry name" value="SH3"/>
    <property type="match status" value="2"/>
</dbReference>
<keyword evidence="1 2" id="KW-0728">SH3 domain</keyword>
<dbReference type="Gene3D" id="2.30.30.40">
    <property type="entry name" value="SH3 Domains"/>
    <property type="match status" value="2"/>
</dbReference>
<reference evidence="5 6" key="1">
    <citation type="submission" date="2024-01" db="EMBL/GenBank/DDBJ databases">
        <title>Complete genome of Cladobotryum mycophilum ATHUM6906.</title>
        <authorList>
            <person name="Christinaki A.C."/>
            <person name="Myridakis A.I."/>
            <person name="Kouvelis V.N."/>
        </authorList>
    </citation>
    <scope>NUCLEOTIDE SEQUENCE [LARGE SCALE GENOMIC DNA]</scope>
    <source>
        <strain evidence="5 6">ATHUM6906</strain>
    </source>
</reference>
<protein>
    <submittedName>
        <fullName evidence="5">Actin cytoskeleton-regulatory complex protein sla1</fullName>
    </submittedName>
</protein>
<feature type="compositionally biased region" description="Polar residues" evidence="3">
    <location>
        <begin position="146"/>
        <end position="160"/>
    </location>
</feature>
<evidence type="ECO:0000256" key="2">
    <source>
        <dbReference type="PROSITE-ProRule" id="PRU00192"/>
    </source>
</evidence>
<dbReference type="Pfam" id="PF00018">
    <property type="entry name" value="SH3_1"/>
    <property type="match status" value="1"/>
</dbReference>
<dbReference type="PRINTS" id="PR00452">
    <property type="entry name" value="SH3DOMAIN"/>
</dbReference>